<dbReference type="AlphaFoldDB" id="A0A0F9QYT8"/>
<gene>
    <name evidence="2" type="ORF">LCGC14_0660420</name>
</gene>
<name>A0A0F9QYT8_9ZZZZ</name>
<proteinExistence type="predicted"/>
<organism evidence="2">
    <name type="scientific">marine sediment metagenome</name>
    <dbReference type="NCBI Taxonomy" id="412755"/>
    <lineage>
        <taxon>unclassified sequences</taxon>
        <taxon>metagenomes</taxon>
        <taxon>ecological metagenomes</taxon>
    </lineage>
</organism>
<evidence type="ECO:0000256" key="1">
    <source>
        <dbReference type="SAM" id="MobiDB-lite"/>
    </source>
</evidence>
<comment type="caution">
    <text evidence="2">The sequence shown here is derived from an EMBL/GenBank/DDBJ whole genome shotgun (WGS) entry which is preliminary data.</text>
</comment>
<feature type="compositionally biased region" description="Basic and acidic residues" evidence="1">
    <location>
        <begin position="31"/>
        <end position="42"/>
    </location>
</feature>
<evidence type="ECO:0000313" key="2">
    <source>
        <dbReference type="EMBL" id="KKN47719.1"/>
    </source>
</evidence>
<feature type="region of interest" description="Disordered" evidence="1">
    <location>
        <begin position="1"/>
        <end position="45"/>
    </location>
</feature>
<protein>
    <submittedName>
        <fullName evidence="2">Uncharacterized protein</fullName>
    </submittedName>
</protein>
<reference evidence="2" key="1">
    <citation type="journal article" date="2015" name="Nature">
        <title>Complex archaea that bridge the gap between prokaryotes and eukaryotes.</title>
        <authorList>
            <person name="Spang A."/>
            <person name="Saw J.H."/>
            <person name="Jorgensen S.L."/>
            <person name="Zaremba-Niedzwiedzka K."/>
            <person name="Martijn J."/>
            <person name="Lind A.E."/>
            <person name="van Eijk R."/>
            <person name="Schleper C."/>
            <person name="Guy L."/>
            <person name="Ettema T.J."/>
        </authorList>
    </citation>
    <scope>NUCLEOTIDE SEQUENCE</scope>
</reference>
<sequence length="83" mass="9515">MNEDRVTTPPRAEPPGQAKKRTPAQILTRLKKLERQRSDGNVKSRKVQKALDRAIDILEQTIVNLSDKAVRDWLDGGDDFRFD</sequence>
<accession>A0A0F9QYT8</accession>
<dbReference type="EMBL" id="LAZR01001261">
    <property type="protein sequence ID" value="KKN47719.1"/>
    <property type="molecule type" value="Genomic_DNA"/>
</dbReference>